<dbReference type="Gene3D" id="1.10.510.10">
    <property type="entry name" value="Transferase(Phosphotransferase) domain 1"/>
    <property type="match status" value="1"/>
</dbReference>
<dbReference type="GO" id="GO:0005524">
    <property type="term" value="F:ATP binding"/>
    <property type="evidence" value="ECO:0007669"/>
    <property type="project" value="InterPro"/>
</dbReference>
<evidence type="ECO:0000313" key="3">
    <source>
        <dbReference type="EMBL" id="AXV04801.1"/>
    </source>
</evidence>
<dbReference type="SUPFAM" id="SSF56112">
    <property type="entry name" value="Protein kinase-like (PK-like)"/>
    <property type="match status" value="1"/>
</dbReference>
<feature type="domain" description="Protein kinase" evidence="2">
    <location>
        <begin position="1"/>
        <end position="244"/>
    </location>
</feature>
<sequence length="586" mass="61804">MYRAPIPTGHDVAVRVVSPFGGDPAELDGLCRTAGLLTTRAHPHVSAVWAAGVTDTGAGYLVEEIRAGGSLRTMLEKGPLDVADVLSLGVRLAAGMAAVHACGSLIGWVASDSVRTDAWGQRTWCGVGVDLLLRDGDSRRVPSMYAAPEWFEGGGPTVATEVYGLGAVLAHALRGRALADIGHVEETILPLMTRVRTGDLPDLAKEGFPEPVAALIHTLTALDPADRPDPTGAGAMIRAVQARLGQPVTEVGPWSPPSRAVPVGTKGPERERLAVPPAPSPRPAPPSPSPRPVPPSPRPSARGWLVTERGDHWPVAGEVRIGTGTTVRPVGTGVVLENRDEGTLIASSGQPPRRIACPSATFLEEGDVVHVGGERLRWRAFVEAPFPVPAPTHALTAAAACAGLYGEPWVGALLDAAKRCRTSVVAVDVGLRTAADLAPVPWVARGDRVGLDLPVGRARVVTAGPDGVAVPLEGRRVVAWDRVRELRYSVWGANQQEFAIEHADGRISWSPVLGWPSAGSGFLRAVAGIWRAAAPDVWRQARAAHTADLRQRHGLPDTGPADDAEHDELRRRILQPRVGGDSHLVT</sequence>
<dbReference type="AlphaFoldDB" id="A0A346XRF4"/>
<dbReference type="KEGG" id="euz:DVS28_a0093"/>
<dbReference type="EMBL" id="CP031165">
    <property type="protein sequence ID" value="AXV04801.1"/>
    <property type="molecule type" value="Genomic_DNA"/>
</dbReference>
<dbReference type="SMART" id="SM00220">
    <property type="entry name" value="S_TKc"/>
    <property type="match status" value="1"/>
</dbReference>
<proteinExistence type="predicted"/>
<dbReference type="GO" id="GO:0004672">
    <property type="term" value="F:protein kinase activity"/>
    <property type="evidence" value="ECO:0007669"/>
    <property type="project" value="InterPro"/>
</dbReference>
<feature type="compositionally biased region" description="Pro residues" evidence="1">
    <location>
        <begin position="276"/>
        <end position="298"/>
    </location>
</feature>
<dbReference type="Proteomes" id="UP000264006">
    <property type="component" value="Chromosome"/>
</dbReference>
<evidence type="ECO:0000313" key="4">
    <source>
        <dbReference type="Proteomes" id="UP000264006"/>
    </source>
</evidence>
<evidence type="ECO:0000259" key="2">
    <source>
        <dbReference type="PROSITE" id="PS50011"/>
    </source>
</evidence>
<protein>
    <submittedName>
        <fullName evidence="3">Serine/threonine-protein kinase transcriptional regulatory protein</fullName>
    </submittedName>
</protein>
<gene>
    <name evidence="3" type="ORF">DVS28_a0093</name>
</gene>
<organism evidence="3 4">
    <name type="scientific">Euzebya pacifica</name>
    <dbReference type="NCBI Taxonomy" id="1608957"/>
    <lineage>
        <taxon>Bacteria</taxon>
        <taxon>Bacillati</taxon>
        <taxon>Actinomycetota</taxon>
        <taxon>Nitriliruptoria</taxon>
        <taxon>Euzebyales</taxon>
    </lineage>
</organism>
<keyword evidence="4" id="KW-1185">Reference proteome</keyword>
<dbReference type="InterPro" id="IPR011009">
    <property type="entry name" value="Kinase-like_dom_sf"/>
</dbReference>
<evidence type="ECO:0000256" key="1">
    <source>
        <dbReference type="SAM" id="MobiDB-lite"/>
    </source>
</evidence>
<reference evidence="3 4" key="1">
    <citation type="submission" date="2018-09" db="EMBL/GenBank/DDBJ databases">
        <title>Complete genome sequence of Euzebya sp. DY32-46 isolated from seawater of Pacific Ocean.</title>
        <authorList>
            <person name="Xu L."/>
            <person name="Wu Y.-H."/>
            <person name="Xu X.-W."/>
        </authorList>
    </citation>
    <scope>NUCLEOTIDE SEQUENCE [LARGE SCALE GENOMIC DNA]</scope>
    <source>
        <strain evidence="3 4">DY32-46</strain>
    </source>
</reference>
<name>A0A346XRF4_9ACTN</name>
<feature type="region of interest" description="Disordered" evidence="1">
    <location>
        <begin position="248"/>
        <end position="304"/>
    </location>
</feature>
<dbReference type="InterPro" id="IPR000719">
    <property type="entry name" value="Prot_kinase_dom"/>
</dbReference>
<dbReference type="PROSITE" id="PS50011">
    <property type="entry name" value="PROTEIN_KINASE_DOM"/>
    <property type="match status" value="1"/>
</dbReference>
<accession>A0A346XRF4</accession>